<reference evidence="2" key="2">
    <citation type="journal article" date="2021" name="PeerJ">
        <title>Extensive microbial diversity within the chicken gut microbiome revealed by metagenomics and culture.</title>
        <authorList>
            <person name="Gilroy R."/>
            <person name="Ravi A."/>
            <person name="Getino M."/>
            <person name="Pursley I."/>
            <person name="Horton D.L."/>
            <person name="Alikhan N.F."/>
            <person name="Baker D."/>
            <person name="Gharbi K."/>
            <person name="Hall N."/>
            <person name="Watson M."/>
            <person name="Adriaenssens E.M."/>
            <person name="Foster-Nyarko E."/>
            <person name="Jarju S."/>
            <person name="Secka A."/>
            <person name="Antonio M."/>
            <person name="Oren A."/>
            <person name="Chaudhuri R.R."/>
            <person name="La Ragione R."/>
            <person name="Hildebrand F."/>
            <person name="Pallen M.J."/>
        </authorList>
    </citation>
    <scope>NUCLEOTIDE SEQUENCE</scope>
    <source>
        <strain evidence="2">ChiW25-3613</strain>
    </source>
</reference>
<proteinExistence type="predicted"/>
<gene>
    <name evidence="2" type="ORF">IAB90_04365</name>
</gene>
<dbReference type="Proteomes" id="UP000824179">
    <property type="component" value="Unassembled WGS sequence"/>
</dbReference>
<accession>A0A9D1DCJ6</accession>
<keyword evidence="1" id="KW-0472">Membrane</keyword>
<dbReference type="AlphaFoldDB" id="A0A9D1DCJ6"/>
<protein>
    <submittedName>
        <fullName evidence="2">Uncharacterized protein</fullName>
    </submittedName>
</protein>
<comment type="caution">
    <text evidence="2">The sequence shown here is derived from an EMBL/GenBank/DDBJ whole genome shotgun (WGS) entry which is preliminary data.</text>
</comment>
<evidence type="ECO:0000256" key="1">
    <source>
        <dbReference type="SAM" id="Phobius"/>
    </source>
</evidence>
<keyword evidence="1" id="KW-0812">Transmembrane</keyword>
<reference evidence="2" key="1">
    <citation type="submission" date="2020-10" db="EMBL/GenBank/DDBJ databases">
        <authorList>
            <person name="Gilroy R."/>
        </authorList>
    </citation>
    <scope>NUCLEOTIDE SEQUENCE</scope>
    <source>
        <strain evidence="2">ChiW25-3613</strain>
    </source>
</reference>
<dbReference type="EMBL" id="DVHB01000075">
    <property type="protein sequence ID" value="HIR39600.1"/>
    <property type="molecule type" value="Genomic_DNA"/>
</dbReference>
<feature type="transmembrane region" description="Helical" evidence="1">
    <location>
        <begin position="43"/>
        <end position="62"/>
    </location>
</feature>
<keyword evidence="1" id="KW-1133">Transmembrane helix</keyword>
<feature type="transmembrane region" description="Helical" evidence="1">
    <location>
        <begin position="147"/>
        <end position="170"/>
    </location>
</feature>
<sequence>MSENENIVIDEPKKKFTWSNFKAGLKEWFRKQIVNLKRRPSNIAFLFLIVSSLIYILSLGSISQSVYSRLGGDWMGISTFVCTLFSVLSLVLYMNSFPKRKKVKVVSLVLCVLSMALMAFMDIMFYIEFTGLIEGATEVHAYWDTTINVLIVHLIFLGITALLMATMPLYKMGLMKINTRKVVESTEIKGGIDLENVEE</sequence>
<name>A0A9D1DCJ6_9FIRM</name>
<feature type="transmembrane region" description="Helical" evidence="1">
    <location>
        <begin position="105"/>
        <end position="127"/>
    </location>
</feature>
<evidence type="ECO:0000313" key="3">
    <source>
        <dbReference type="Proteomes" id="UP000824179"/>
    </source>
</evidence>
<organism evidence="2 3">
    <name type="scientific">Candidatus Coproplasma stercoripullorum</name>
    <dbReference type="NCBI Taxonomy" id="2840751"/>
    <lineage>
        <taxon>Bacteria</taxon>
        <taxon>Bacillati</taxon>
        <taxon>Bacillota</taxon>
        <taxon>Clostridia</taxon>
        <taxon>Eubacteriales</taxon>
        <taxon>Candidatus Coproplasma</taxon>
    </lineage>
</organism>
<feature type="transmembrane region" description="Helical" evidence="1">
    <location>
        <begin position="74"/>
        <end position="93"/>
    </location>
</feature>
<evidence type="ECO:0000313" key="2">
    <source>
        <dbReference type="EMBL" id="HIR39600.1"/>
    </source>
</evidence>